<protein>
    <submittedName>
        <fullName evidence="3">Tape measure protein</fullName>
    </submittedName>
</protein>
<gene>
    <name evidence="3" type="ORF">H0I39_02050</name>
</gene>
<reference evidence="3 4" key="1">
    <citation type="submission" date="2020-07" db="EMBL/GenBank/DDBJ databases">
        <authorList>
            <person name="Maaloum M."/>
        </authorList>
    </citation>
    <scope>NUCLEOTIDE SEQUENCE [LARGE SCALE GENOMIC DNA]</scope>
    <source>
        <strain evidence="3 4">GCS-AN-3</strain>
    </source>
</reference>
<dbReference type="Pfam" id="PF20155">
    <property type="entry name" value="TMP_3"/>
    <property type="match status" value="1"/>
</dbReference>
<evidence type="ECO:0000259" key="2">
    <source>
        <dbReference type="Pfam" id="PF20155"/>
    </source>
</evidence>
<dbReference type="InterPro" id="IPR013491">
    <property type="entry name" value="Tape_meas_N"/>
</dbReference>
<accession>A0A853IT82</accession>
<name>A0A853IT82_9BURK</name>
<keyword evidence="4" id="KW-1185">Reference proteome</keyword>
<dbReference type="EMBL" id="JACCKX010000001">
    <property type="protein sequence ID" value="NZA00871.1"/>
    <property type="molecule type" value="Genomic_DNA"/>
</dbReference>
<comment type="caution">
    <text evidence="3">The sequence shown here is derived from an EMBL/GenBank/DDBJ whole genome shotgun (WGS) entry which is preliminary data.</text>
</comment>
<organism evidence="3 4">
    <name type="scientific">Ottowia beijingensis</name>
    <dbReference type="NCBI Taxonomy" id="1207057"/>
    <lineage>
        <taxon>Bacteria</taxon>
        <taxon>Pseudomonadati</taxon>
        <taxon>Pseudomonadota</taxon>
        <taxon>Betaproteobacteria</taxon>
        <taxon>Burkholderiales</taxon>
        <taxon>Comamonadaceae</taxon>
        <taxon>Ottowia</taxon>
    </lineage>
</organism>
<proteinExistence type="predicted"/>
<sequence>MLRGDEFNSVMEQAPRLARALADGLKVTTGELRAMSQAGKLSADTVIRALQSQADVLEQEFGTLPQTIGRSMENLATSWSLFVSQADQASGASQKIASAIDLLADNLDTVATVAWRAGQVMLAMVAIKTVKTVYEFGVAALSSARALDAVAASGARAGAAINVASAAQQRFAHIARSLGYATIADQVLRISMAYMELRQQQQQQAQLTDALAEKDARAARRLSEISQATGVLVRSMEELNAAQASGALVFSEAEGRWMSAAQAQQQLGLAAENTADRLAGLNAAAAVEQFHAIVEESGKAEEALKKLVEGLRFDDATSVAGFTRALEALRNGGTLTAQQVGDAWQQALAKLDAGQIDRVRTQLEAAAAQGVISAQQLAQVNDQILTASFARLGVNSAQALGQISKGAQDAIGSVALVMETLDAAGAQSEEAARAIELAFAAAVPKADSLEAVAALEQQLAAVGESGKIGAAGVQRVQEALDRQRAAIHDQLPGIQSLGEALRQLGVKPQAELNAMAHSARTAFDMVKASGSATARELNDAWRVMAEAQIAANNGVADAALVAQAKQHGFVIQADEAGKAVVVSMADAIAAMRQFGGAAERAGMQARGAGEEAAEGADAAREAHEQAAQAIEFTWLSARTQASRYADEAARHAETMVGTLQKYLGTGMSWNQYIGAWNSYYGDLRRMAEEYAAALEGIDARQQALERRNSGAAKGVDDLRMRLLELSGSEEEIAQARAARDRAEVERQIQLAQLEAERASVRGDHGAAQRFAEEVALLQEQLSCWGRSSAPRSASARSAARAVARAVVAAAARRAAAAARVVAWRRPTSTSPSTRTA</sequence>
<feature type="coiled-coil region" evidence="1">
    <location>
        <begin position="687"/>
        <end position="761"/>
    </location>
</feature>
<evidence type="ECO:0000256" key="1">
    <source>
        <dbReference type="SAM" id="Coils"/>
    </source>
</evidence>
<evidence type="ECO:0000313" key="4">
    <source>
        <dbReference type="Proteomes" id="UP000589716"/>
    </source>
</evidence>
<dbReference type="Proteomes" id="UP000589716">
    <property type="component" value="Unassembled WGS sequence"/>
</dbReference>
<dbReference type="NCBIfam" id="TIGR02675">
    <property type="entry name" value="tape_meas_nterm"/>
    <property type="match status" value="1"/>
</dbReference>
<feature type="domain" description="Tape measure protein N-terminal" evidence="2">
    <location>
        <begin position="2"/>
        <end position="88"/>
    </location>
</feature>
<keyword evidence="1" id="KW-0175">Coiled coil</keyword>
<dbReference type="AlphaFoldDB" id="A0A853IT82"/>
<evidence type="ECO:0000313" key="3">
    <source>
        <dbReference type="EMBL" id="NZA00871.1"/>
    </source>
</evidence>